<gene>
    <name evidence="3" type="ORF">FA13DRAFT_1711899</name>
</gene>
<feature type="region of interest" description="Disordered" evidence="1">
    <location>
        <begin position="261"/>
        <end position="296"/>
    </location>
</feature>
<evidence type="ECO:0000256" key="2">
    <source>
        <dbReference type="SAM" id="SignalP"/>
    </source>
</evidence>
<comment type="caution">
    <text evidence="3">The sequence shown here is derived from an EMBL/GenBank/DDBJ whole genome shotgun (WGS) entry which is preliminary data.</text>
</comment>
<sequence length="443" mass="48951">MFSVSLPTLLLAFLAAAIARDFQPDPAVHLGPARISTTSLEVLQRSLAGGAGGGREWWASKIAPENYSRGVTGPSSMKWGWGEGTRPSSDARKRIVFGVRVLTKHNGSSRAADAASLPHLIHGCGSPTSTHLLPELTPVLSLPGLPSLTTPEMASRLPRGQQRGKTYHSMRFLLTWQTGFTHAIRLPKGKVGFDRHVRLFHAEIRAEDDVTAATGWKYQSTSVTEGLPIGDKQAAFAGSECVAAGRLSGWEGFFERSQKNLRSKVDSGDSDRDEAKRQTRVTESASNEHRNKNTYRDAYGSAEYRLPKLEIPVQAPVVPDTRQTGVPALDATQHCNIGLYKVLHEIRQSSRSQTFVAKPELWRHAPWTNMFYDTRVGVPRLRRILRNTFIVGDEFKGLSQRSRVRTHTLQRGRRTIGKVNVVHSPKQIPAVMTKLGHPLPISL</sequence>
<proteinExistence type="predicted"/>
<dbReference type="EMBL" id="QPFP01000033">
    <property type="protein sequence ID" value="TEB28331.1"/>
    <property type="molecule type" value="Genomic_DNA"/>
</dbReference>
<keyword evidence="4" id="KW-1185">Reference proteome</keyword>
<feature type="compositionally biased region" description="Basic and acidic residues" evidence="1">
    <location>
        <begin position="286"/>
        <end position="295"/>
    </location>
</feature>
<protein>
    <submittedName>
        <fullName evidence="3">Uncharacterized protein</fullName>
    </submittedName>
</protein>
<feature type="chain" id="PRO_5021252338" evidence="2">
    <location>
        <begin position="20"/>
        <end position="443"/>
    </location>
</feature>
<evidence type="ECO:0000313" key="4">
    <source>
        <dbReference type="Proteomes" id="UP000298030"/>
    </source>
</evidence>
<feature type="compositionally biased region" description="Basic and acidic residues" evidence="1">
    <location>
        <begin position="261"/>
        <end position="277"/>
    </location>
</feature>
<keyword evidence="2" id="KW-0732">Signal</keyword>
<name>A0A4Y7T2U5_COPMI</name>
<evidence type="ECO:0000256" key="1">
    <source>
        <dbReference type="SAM" id="MobiDB-lite"/>
    </source>
</evidence>
<dbReference type="Proteomes" id="UP000298030">
    <property type="component" value="Unassembled WGS sequence"/>
</dbReference>
<feature type="signal peptide" evidence="2">
    <location>
        <begin position="1"/>
        <end position="19"/>
    </location>
</feature>
<accession>A0A4Y7T2U5</accession>
<evidence type="ECO:0000313" key="3">
    <source>
        <dbReference type="EMBL" id="TEB28331.1"/>
    </source>
</evidence>
<reference evidence="3 4" key="1">
    <citation type="journal article" date="2019" name="Nat. Ecol. Evol.">
        <title>Megaphylogeny resolves global patterns of mushroom evolution.</title>
        <authorList>
            <person name="Varga T."/>
            <person name="Krizsan K."/>
            <person name="Foldi C."/>
            <person name="Dima B."/>
            <person name="Sanchez-Garcia M."/>
            <person name="Sanchez-Ramirez S."/>
            <person name="Szollosi G.J."/>
            <person name="Szarkandi J.G."/>
            <person name="Papp V."/>
            <person name="Albert L."/>
            <person name="Andreopoulos W."/>
            <person name="Angelini C."/>
            <person name="Antonin V."/>
            <person name="Barry K.W."/>
            <person name="Bougher N.L."/>
            <person name="Buchanan P."/>
            <person name="Buyck B."/>
            <person name="Bense V."/>
            <person name="Catcheside P."/>
            <person name="Chovatia M."/>
            <person name="Cooper J."/>
            <person name="Damon W."/>
            <person name="Desjardin D."/>
            <person name="Finy P."/>
            <person name="Geml J."/>
            <person name="Haridas S."/>
            <person name="Hughes K."/>
            <person name="Justo A."/>
            <person name="Karasinski D."/>
            <person name="Kautmanova I."/>
            <person name="Kiss B."/>
            <person name="Kocsube S."/>
            <person name="Kotiranta H."/>
            <person name="LaButti K.M."/>
            <person name="Lechner B.E."/>
            <person name="Liimatainen K."/>
            <person name="Lipzen A."/>
            <person name="Lukacs Z."/>
            <person name="Mihaltcheva S."/>
            <person name="Morgado L.N."/>
            <person name="Niskanen T."/>
            <person name="Noordeloos M.E."/>
            <person name="Ohm R.A."/>
            <person name="Ortiz-Santana B."/>
            <person name="Ovrebo C."/>
            <person name="Racz N."/>
            <person name="Riley R."/>
            <person name="Savchenko A."/>
            <person name="Shiryaev A."/>
            <person name="Soop K."/>
            <person name="Spirin V."/>
            <person name="Szebenyi C."/>
            <person name="Tomsovsky M."/>
            <person name="Tulloss R.E."/>
            <person name="Uehling J."/>
            <person name="Grigoriev I.V."/>
            <person name="Vagvolgyi C."/>
            <person name="Papp T."/>
            <person name="Martin F.M."/>
            <person name="Miettinen O."/>
            <person name="Hibbett D.S."/>
            <person name="Nagy L.G."/>
        </authorList>
    </citation>
    <scope>NUCLEOTIDE SEQUENCE [LARGE SCALE GENOMIC DNA]</scope>
    <source>
        <strain evidence="3 4">FP101781</strain>
    </source>
</reference>
<dbReference type="AlphaFoldDB" id="A0A4Y7T2U5"/>
<organism evidence="3 4">
    <name type="scientific">Coprinellus micaceus</name>
    <name type="common">Glistening ink-cap mushroom</name>
    <name type="synonym">Coprinus micaceus</name>
    <dbReference type="NCBI Taxonomy" id="71717"/>
    <lineage>
        <taxon>Eukaryota</taxon>
        <taxon>Fungi</taxon>
        <taxon>Dikarya</taxon>
        <taxon>Basidiomycota</taxon>
        <taxon>Agaricomycotina</taxon>
        <taxon>Agaricomycetes</taxon>
        <taxon>Agaricomycetidae</taxon>
        <taxon>Agaricales</taxon>
        <taxon>Agaricineae</taxon>
        <taxon>Psathyrellaceae</taxon>
        <taxon>Coprinellus</taxon>
    </lineage>
</organism>